<protein>
    <submittedName>
        <fullName evidence="1">Uncharacterized protein</fullName>
    </submittedName>
</protein>
<organism evidence="1 2">
    <name type="scientific">Mycolicibacterium fortuitum subsp. acetamidolyticum</name>
    <dbReference type="NCBI Taxonomy" id="144550"/>
    <lineage>
        <taxon>Bacteria</taxon>
        <taxon>Bacillati</taxon>
        <taxon>Actinomycetota</taxon>
        <taxon>Actinomycetes</taxon>
        <taxon>Mycobacteriales</taxon>
        <taxon>Mycobacteriaceae</taxon>
        <taxon>Mycolicibacterium</taxon>
    </lineage>
</organism>
<name>A0A117IGR5_MYCFO</name>
<dbReference type="EMBL" id="BCSZ01000069">
    <property type="protein sequence ID" value="GAT06220.1"/>
    <property type="molecule type" value="Genomic_DNA"/>
</dbReference>
<evidence type="ECO:0000313" key="2">
    <source>
        <dbReference type="Proteomes" id="UP000069705"/>
    </source>
</evidence>
<sequence length="122" mass="13176">MENMYMTSMFYSEPAFFEAWQRGAAIAGARFFGDGQTDPAAARDKSALAPRVEDIEETIGVLSSGEAVFLAALVAFYDADTGGRLLQVALRRPVSGLADIAAGLDEPRRRVIADLLVSYPGW</sequence>
<reference evidence="2" key="2">
    <citation type="submission" date="2016-02" db="EMBL/GenBank/DDBJ databases">
        <title>Draft genome sequence of five rapidly growing Mycobacterium species.</title>
        <authorList>
            <person name="Katahira K."/>
            <person name="Gotou Y."/>
            <person name="Iida K."/>
            <person name="Ogura Y."/>
            <person name="Hayashi T."/>
        </authorList>
    </citation>
    <scope>NUCLEOTIDE SEQUENCE [LARGE SCALE GENOMIC DNA]</scope>
    <source>
        <strain evidence="2">JCM6368</strain>
    </source>
</reference>
<dbReference type="AlphaFoldDB" id="A0A117IGR5"/>
<accession>A0A117IGR5</accession>
<dbReference type="Proteomes" id="UP000069705">
    <property type="component" value="Unassembled WGS sequence"/>
</dbReference>
<reference evidence="1 2" key="1">
    <citation type="journal article" date="2016" name="Genome Announc.">
        <title>Draft Genome Sequences of Five Rapidly Growing Mycobacterium Species, M. thermoresistibile, M. fortuitum subsp. acetamidolyticum, M. canariasense, M. brisbanense, and M. novocastrense.</title>
        <authorList>
            <person name="Katahira K."/>
            <person name="Ogura Y."/>
            <person name="Gotoh Y."/>
            <person name="Hayashi T."/>
        </authorList>
    </citation>
    <scope>NUCLEOTIDE SEQUENCE [LARGE SCALE GENOMIC DNA]</scope>
    <source>
        <strain evidence="1 2">JCM6368</strain>
    </source>
</reference>
<proteinExistence type="predicted"/>
<evidence type="ECO:0000313" key="1">
    <source>
        <dbReference type="EMBL" id="GAT06220.1"/>
    </source>
</evidence>
<gene>
    <name evidence="1" type="ORF">RMCFA_6331</name>
</gene>
<comment type="caution">
    <text evidence="1">The sequence shown here is derived from an EMBL/GenBank/DDBJ whole genome shotgun (WGS) entry which is preliminary data.</text>
</comment>